<accession>A0A6J7P118</accession>
<evidence type="ECO:0000313" key="2">
    <source>
        <dbReference type="EMBL" id="CAB4995794.1"/>
    </source>
</evidence>
<feature type="transmembrane region" description="Helical" evidence="1">
    <location>
        <begin position="6"/>
        <end position="25"/>
    </location>
</feature>
<feature type="transmembrane region" description="Helical" evidence="1">
    <location>
        <begin position="37"/>
        <end position="56"/>
    </location>
</feature>
<feature type="transmembrane region" description="Helical" evidence="1">
    <location>
        <begin position="68"/>
        <end position="85"/>
    </location>
</feature>
<gene>
    <name evidence="2" type="ORF">UFOPK3992_00349</name>
</gene>
<organism evidence="2">
    <name type="scientific">freshwater metagenome</name>
    <dbReference type="NCBI Taxonomy" id="449393"/>
    <lineage>
        <taxon>unclassified sequences</taxon>
        <taxon>metagenomes</taxon>
        <taxon>ecological metagenomes</taxon>
    </lineage>
</organism>
<keyword evidence="1" id="KW-0812">Transmembrane</keyword>
<dbReference type="EMBL" id="CAFBOZ010000033">
    <property type="protein sequence ID" value="CAB4995794.1"/>
    <property type="molecule type" value="Genomic_DNA"/>
</dbReference>
<evidence type="ECO:0000256" key="1">
    <source>
        <dbReference type="SAM" id="Phobius"/>
    </source>
</evidence>
<keyword evidence="1" id="KW-0472">Membrane</keyword>
<reference evidence="2" key="1">
    <citation type="submission" date="2020-05" db="EMBL/GenBank/DDBJ databases">
        <authorList>
            <person name="Chiriac C."/>
            <person name="Salcher M."/>
            <person name="Ghai R."/>
            <person name="Kavagutti S V."/>
        </authorList>
    </citation>
    <scope>NUCLEOTIDE SEQUENCE</scope>
</reference>
<sequence>MAIAQNVLLFLHFIGLASLLGGFLVQLRTSPRVINNAMFHGALLQLVTGILLVGVIEMAKEEKVNNSAIGSKLVILLIITGLILVNRKKEQITTGIWLAIGLLTVLDIGIAVFWGAVQATS</sequence>
<name>A0A6J7P118_9ZZZZ</name>
<protein>
    <submittedName>
        <fullName evidence="2">Unannotated protein</fullName>
    </submittedName>
</protein>
<keyword evidence="1" id="KW-1133">Transmembrane helix</keyword>
<proteinExistence type="predicted"/>
<dbReference type="AlphaFoldDB" id="A0A6J7P118"/>
<feature type="transmembrane region" description="Helical" evidence="1">
    <location>
        <begin position="97"/>
        <end position="117"/>
    </location>
</feature>